<dbReference type="EMBL" id="CP043869">
    <property type="protein sequence ID" value="QEQ97517.1"/>
    <property type="molecule type" value="Genomic_DNA"/>
</dbReference>
<evidence type="ECO:0000313" key="2">
    <source>
        <dbReference type="EMBL" id="QEQ97517.1"/>
    </source>
</evidence>
<feature type="signal peptide" evidence="1">
    <location>
        <begin position="1"/>
        <end position="20"/>
    </location>
</feature>
<proteinExistence type="predicted"/>
<evidence type="ECO:0008006" key="4">
    <source>
        <dbReference type="Google" id="ProtNLM"/>
    </source>
</evidence>
<organism evidence="2 3">
    <name type="scientific">Neptunomonas concharum</name>
    <dbReference type="NCBI Taxonomy" id="1031538"/>
    <lineage>
        <taxon>Bacteria</taxon>
        <taxon>Pseudomonadati</taxon>
        <taxon>Pseudomonadota</taxon>
        <taxon>Gammaproteobacteria</taxon>
        <taxon>Oceanospirillales</taxon>
        <taxon>Oceanospirillaceae</taxon>
        <taxon>Neptunomonas</taxon>
    </lineage>
</organism>
<name>A0A5P1RD40_9GAMM</name>
<dbReference type="OrthoDB" id="9775455at2"/>
<protein>
    <recommendedName>
        <fullName evidence="4">Secretin/TonB short N-terminal domain-containing protein</fullName>
    </recommendedName>
</protein>
<sequence>MNVLKCLVFITVLLSSPAWSDKGSDISLNFTDTQTSKILKIIADFSGKGLVLPDPKLGVTSVYLKNVPWREALHAVTSSENLNFEITDKLIIISKKRCTKASILSKEKT</sequence>
<dbReference type="RefSeq" id="WP_138986843.1">
    <property type="nucleotide sequence ID" value="NZ_CP043869.1"/>
</dbReference>
<evidence type="ECO:0000313" key="3">
    <source>
        <dbReference type="Proteomes" id="UP000324760"/>
    </source>
</evidence>
<keyword evidence="1" id="KW-0732">Signal</keyword>
<accession>A0A5P1RD40</accession>
<dbReference type="Proteomes" id="UP000324760">
    <property type="component" value="Chromosome"/>
</dbReference>
<gene>
    <name evidence="2" type="ORF">F0U83_12765</name>
</gene>
<feature type="chain" id="PRO_5024788960" description="Secretin/TonB short N-terminal domain-containing protein" evidence="1">
    <location>
        <begin position="21"/>
        <end position="109"/>
    </location>
</feature>
<keyword evidence="3" id="KW-1185">Reference proteome</keyword>
<dbReference type="Gene3D" id="3.30.1370.130">
    <property type="match status" value="1"/>
</dbReference>
<dbReference type="AlphaFoldDB" id="A0A5P1RD40"/>
<evidence type="ECO:0000256" key="1">
    <source>
        <dbReference type="SAM" id="SignalP"/>
    </source>
</evidence>
<dbReference type="KEGG" id="ncu:F0U83_12765"/>
<reference evidence="2 3" key="1">
    <citation type="journal article" date="2019" name="Biochem. Eng. J.">
        <title>Metabolic engineering of the marine bacteria Neptunomonas concharum for the production of acetoin and meso-2,3-butanediol from acetate.</title>
        <authorList>
            <person name="Li W."/>
            <person name="Pu N."/>
            <person name="Liu C.-X."/>
            <person name="Yuan Q.-P."/>
            <person name="Li Z.-J."/>
        </authorList>
    </citation>
    <scope>NUCLEOTIDE SEQUENCE [LARGE SCALE GENOMIC DNA]</scope>
    <source>
        <strain evidence="2 3">JCM17730</strain>
    </source>
</reference>